<evidence type="ECO:0000313" key="2">
    <source>
        <dbReference type="EMBL" id="PZW44742.1"/>
    </source>
</evidence>
<dbReference type="InterPro" id="IPR002931">
    <property type="entry name" value="Transglutaminase-like"/>
</dbReference>
<feature type="domain" description="Transglutaminase-like" evidence="1">
    <location>
        <begin position="171"/>
        <end position="242"/>
    </location>
</feature>
<organism evidence="2 3">
    <name type="scientific">Humitalea rosea</name>
    <dbReference type="NCBI Taxonomy" id="990373"/>
    <lineage>
        <taxon>Bacteria</taxon>
        <taxon>Pseudomonadati</taxon>
        <taxon>Pseudomonadota</taxon>
        <taxon>Alphaproteobacteria</taxon>
        <taxon>Acetobacterales</taxon>
        <taxon>Roseomonadaceae</taxon>
        <taxon>Humitalea</taxon>
    </lineage>
</organism>
<comment type="caution">
    <text evidence="2">The sequence shown here is derived from an EMBL/GenBank/DDBJ whole genome shotgun (WGS) entry which is preliminary data.</text>
</comment>
<dbReference type="AlphaFoldDB" id="A0A2W7IGG1"/>
<evidence type="ECO:0000313" key="3">
    <source>
        <dbReference type="Proteomes" id="UP000249688"/>
    </source>
</evidence>
<dbReference type="Proteomes" id="UP000249688">
    <property type="component" value="Unassembled WGS sequence"/>
</dbReference>
<dbReference type="GO" id="GO:0006508">
    <property type="term" value="P:proteolysis"/>
    <property type="evidence" value="ECO:0007669"/>
    <property type="project" value="UniProtKB-KW"/>
</dbReference>
<reference evidence="2 3" key="1">
    <citation type="submission" date="2018-06" db="EMBL/GenBank/DDBJ databases">
        <title>Genomic Encyclopedia of Archaeal and Bacterial Type Strains, Phase II (KMG-II): from individual species to whole genera.</title>
        <authorList>
            <person name="Goeker M."/>
        </authorList>
    </citation>
    <scope>NUCLEOTIDE SEQUENCE [LARGE SCALE GENOMIC DNA]</scope>
    <source>
        <strain evidence="2 3">DSM 24525</strain>
    </source>
</reference>
<dbReference type="InterPro" id="IPR013589">
    <property type="entry name" value="Bac_transglu_N"/>
</dbReference>
<evidence type="ECO:0000259" key="1">
    <source>
        <dbReference type="SMART" id="SM00460"/>
    </source>
</evidence>
<keyword evidence="2" id="KW-0645">Protease</keyword>
<gene>
    <name evidence="2" type="ORF">C8P66_11431</name>
</gene>
<dbReference type="Pfam" id="PF01841">
    <property type="entry name" value="Transglut_core"/>
    <property type="match status" value="1"/>
</dbReference>
<dbReference type="PANTHER" id="PTHR33490">
    <property type="entry name" value="BLR5614 PROTEIN-RELATED"/>
    <property type="match status" value="1"/>
</dbReference>
<dbReference type="SMART" id="SM00460">
    <property type="entry name" value="TGc"/>
    <property type="match status" value="1"/>
</dbReference>
<dbReference type="SUPFAM" id="SSF54001">
    <property type="entry name" value="Cysteine proteinases"/>
    <property type="match status" value="1"/>
</dbReference>
<proteinExistence type="predicted"/>
<name>A0A2W7IGG1_9PROT</name>
<keyword evidence="2" id="KW-0378">Hydrolase</keyword>
<dbReference type="Gene3D" id="3.10.620.30">
    <property type="match status" value="1"/>
</dbReference>
<dbReference type="GO" id="GO:0008233">
    <property type="term" value="F:peptidase activity"/>
    <property type="evidence" value="ECO:0007669"/>
    <property type="project" value="UniProtKB-KW"/>
</dbReference>
<dbReference type="InterPro" id="IPR038765">
    <property type="entry name" value="Papain-like_cys_pep_sf"/>
</dbReference>
<dbReference type="OrthoDB" id="9804023at2"/>
<protein>
    <submittedName>
        <fullName evidence="2">Transglutaminase-like putative cysteine protease</fullName>
    </submittedName>
</protein>
<accession>A0A2W7IGG1</accession>
<keyword evidence="3" id="KW-1185">Reference proteome</keyword>
<sequence>MTSRWRLRHATTYTYARPVDMATHMLHLTPREMPGQKVLSATIRSVPEAARITTGTDHFGNVVSWLFLDRPHERFEVISEAEVESGFPPPPAAETTPPWERVVAEAAGEVAEFLFESPLVPIVPAARAFAAQSFPPGRPVLEGLLEVMSRIRREFTYRPGVTGISTSVEHVMTTRAGVCQDFSHAMISGLRGLGLPARYVSGYIRTYTPPGRVRMRGADQSHAWVGAWMGPEHGWVDLDPTNDCVVSTEHVVLGWGRDFSDVSPLRGVILGGGRHTLHVGVDLEPAES</sequence>
<dbReference type="EMBL" id="QKYU01000014">
    <property type="protein sequence ID" value="PZW44742.1"/>
    <property type="molecule type" value="Genomic_DNA"/>
</dbReference>
<dbReference type="PANTHER" id="PTHR33490:SF7">
    <property type="entry name" value="BLR2979 PROTEIN"/>
    <property type="match status" value="1"/>
</dbReference>
<dbReference type="Pfam" id="PF08379">
    <property type="entry name" value="Bact_transglu_N"/>
    <property type="match status" value="1"/>
</dbReference>
<dbReference type="RefSeq" id="WP_111398726.1">
    <property type="nucleotide sequence ID" value="NZ_QKYU01000014.1"/>
</dbReference>